<proteinExistence type="predicted"/>
<dbReference type="NCBIfam" id="NF003313">
    <property type="entry name" value="PRK04319.1"/>
    <property type="match status" value="1"/>
</dbReference>
<dbReference type="InterPro" id="IPR000873">
    <property type="entry name" value="AMP-dep_synth/lig_dom"/>
</dbReference>
<evidence type="ECO:0000256" key="4">
    <source>
        <dbReference type="ARBA" id="ARBA00022840"/>
    </source>
</evidence>
<dbReference type="Gene3D" id="3.40.50.12780">
    <property type="entry name" value="N-terminal domain of ligase-like"/>
    <property type="match status" value="1"/>
</dbReference>
<dbReference type="InterPro" id="IPR042099">
    <property type="entry name" value="ANL_N_sf"/>
</dbReference>
<keyword evidence="3" id="KW-0547">Nucleotide-binding</keyword>
<dbReference type="PROSITE" id="PS00455">
    <property type="entry name" value="AMP_BINDING"/>
    <property type="match status" value="1"/>
</dbReference>
<organism evidence="8 9">
    <name type="scientific">Aquincola agrisoli</name>
    <dbReference type="NCBI Taxonomy" id="3119538"/>
    <lineage>
        <taxon>Bacteria</taxon>
        <taxon>Pseudomonadati</taxon>
        <taxon>Pseudomonadota</taxon>
        <taxon>Betaproteobacteria</taxon>
        <taxon>Burkholderiales</taxon>
        <taxon>Sphaerotilaceae</taxon>
        <taxon>Aquincola</taxon>
    </lineage>
</organism>
<dbReference type="InterPro" id="IPR020845">
    <property type="entry name" value="AMP-binding_CS"/>
</dbReference>
<name>A0AAW9PYF7_9BURK</name>
<gene>
    <name evidence="8" type="primary">acsA</name>
    <name evidence="8" type="ORF">V4F39_02570</name>
</gene>
<evidence type="ECO:0000313" key="8">
    <source>
        <dbReference type="EMBL" id="MEF7612778.1"/>
    </source>
</evidence>
<dbReference type="GO" id="GO:0003987">
    <property type="term" value="F:acetate-CoA ligase activity"/>
    <property type="evidence" value="ECO:0007669"/>
    <property type="project" value="UniProtKB-EC"/>
</dbReference>
<comment type="caution">
    <text evidence="8">The sequence shown here is derived from an EMBL/GenBank/DDBJ whole genome shotgun (WGS) entry which is preliminary data.</text>
</comment>
<evidence type="ECO:0000259" key="6">
    <source>
        <dbReference type="Pfam" id="PF00501"/>
    </source>
</evidence>
<dbReference type="InterPro" id="IPR025110">
    <property type="entry name" value="AMP-bd_C"/>
</dbReference>
<keyword evidence="2 8" id="KW-0436">Ligase</keyword>
<accession>A0AAW9PYF7</accession>
<evidence type="ECO:0000256" key="3">
    <source>
        <dbReference type="ARBA" id="ARBA00022741"/>
    </source>
</evidence>
<dbReference type="InterPro" id="IPR045851">
    <property type="entry name" value="AMP-bd_C_sf"/>
</dbReference>
<evidence type="ECO:0000256" key="2">
    <source>
        <dbReference type="ARBA" id="ARBA00022598"/>
    </source>
</evidence>
<dbReference type="GO" id="GO:0005524">
    <property type="term" value="F:ATP binding"/>
    <property type="evidence" value="ECO:0007669"/>
    <property type="project" value="UniProtKB-KW"/>
</dbReference>
<feature type="domain" description="AMP-binding enzyme C-terminal" evidence="7">
    <location>
        <begin position="477"/>
        <end position="555"/>
    </location>
</feature>
<reference evidence="8 9" key="1">
    <citation type="submission" date="2024-02" db="EMBL/GenBank/DDBJ databases">
        <title>Genome sequence of Aquincola sp. MAHUQ-54.</title>
        <authorList>
            <person name="Huq M.A."/>
        </authorList>
    </citation>
    <scope>NUCLEOTIDE SEQUENCE [LARGE SCALE GENOMIC DNA]</scope>
    <source>
        <strain evidence="8 9">MAHUQ-54</strain>
    </source>
</reference>
<dbReference type="PANTHER" id="PTHR24095">
    <property type="entry name" value="ACETYL-COENZYME A SYNTHETASE"/>
    <property type="match status" value="1"/>
</dbReference>
<evidence type="ECO:0000256" key="1">
    <source>
        <dbReference type="ARBA" id="ARBA00013275"/>
    </source>
</evidence>
<protein>
    <recommendedName>
        <fullName evidence="1">acetate--CoA ligase</fullName>
        <ecNumber evidence="1">6.2.1.1</ecNumber>
    </recommendedName>
</protein>
<dbReference type="GO" id="GO:0005829">
    <property type="term" value="C:cytosol"/>
    <property type="evidence" value="ECO:0007669"/>
    <property type="project" value="TreeGrafter"/>
</dbReference>
<evidence type="ECO:0000256" key="5">
    <source>
        <dbReference type="ARBA" id="ARBA00022990"/>
    </source>
</evidence>
<keyword evidence="9" id="KW-1185">Reference proteome</keyword>
<dbReference type="EMBL" id="JAZIBG010000009">
    <property type="protein sequence ID" value="MEF7612778.1"/>
    <property type="molecule type" value="Genomic_DNA"/>
</dbReference>
<evidence type="ECO:0000259" key="7">
    <source>
        <dbReference type="Pfam" id="PF13193"/>
    </source>
</evidence>
<dbReference type="AlphaFoldDB" id="A0AAW9PYF7"/>
<dbReference type="PANTHER" id="PTHR24095:SF14">
    <property type="entry name" value="ACETYL-COENZYME A SYNTHETASE 1"/>
    <property type="match status" value="1"/>
</dbReference>
<dbReference type="SUPFAM" id="SSF56801">
    <property type="entry name" value="Acetyl-CoA synthetase-like"/>
    <property type="match status" value="1"/>
</dbReference>
<dbReference type="Gene3D" id="3.30.300.30">
    <property type="match status" value="1"/>
</dbReference>
<evidence type="ECO:0000313" key="9">
    <source>
        <dbReference type="Proteomes" id="UP001336250"/>
    </source>
</evidence>
<feature type="domain" description="AMP-dependent synthetase/ligase" evidence="6">
    <location>
        <begin position="49"/>
        <end position="427"/>
    </location>
</feature>
<dbReference type="Proteomes" id="UP001336250">
    <property type="component" value="Unassembled WGS sequence"/>
</dbReference>
<dbReference type="Pfam" id="PF13193">
    <property type="entry name" value="AMP-binding_C"/>
    <property type="match status" value="1"/>
</dbReference>
<sequence length="579" mass="61947">MEPVRTPAPIPADPGTDRARFSWDMARGWLQGLPRGRGLNIAHEAVDRHAAGPHAGRTALRCIRKDGTAQDLSYAELGARSSRFANALGGLGVAAGDHVFTLLGRVGTLHVALLGALKHRCVVTPLFSAFGPQPVATRLALGNARVLVTTSTLYRRKVEGIRQQLPALAHVIVVQDDERDGLPTATLDWQALLASASPAYEIGPTDPQSPALLHFTSGTTGAPKGALHVHEAVVAHHATALYALDLRDGDVFWCTADPGWVTGTSYGIIAPLSHGLTVIVDEGEFDALRWYATLERERVNVWYTAPTAVRMMMKGGAATARAHRYAALRFIASVGEPLHPQAVAWGMEAFGLPIHDNWWQTETGGIMIANCAGMAVRPGSMGRPLPGVTAAVVRREADGGVAPIEEPGLDGELALKRGWPSMFRGYLNDEARYARCFAGDWYLTGDLARRDADGYYWFVGRADDMIKSAGHLIGPYEVESVLMAHPAVLEAAVIGKPDPLIGEAVKAFVALKPGIAASDALQRELLGFARTRLGAAVAPKEIAFAEALPKTRSGKIMRRLLKARELGLPEGDTSALEAA</sequence>
<keyword evidence="4" id="KW-0067">ATP-binding</keyword>
<keyword evidence="5" id="KW-0007">Acetylation</keyword>
<dbReference type="EC" id="6.2.1.1" evidence="1"/>
<dbReference type="RefSeq" id="WP_332287672.1">
    <property type="nucleotide sequence ID" value="NZ_JAZIBG010000009.1"/>
</dbReference>
<dbReference type="GO" id="GO:0006085">
    <property type="term" value="P:acetyl-CoA biosynthetic process"/>
    <property type="evidence" value="ECO:0007669"/>
    <property type="project" value="TreeGrafter"/>
</dbReference>
<dbReference type="Pfam" id="PF00501">
    <property type="entry name" value="AMP-binding"/>
    <property type="match status" value="1"/>
</dbReference>